<dbReference type="EMBL" id="JANEYF010004784">
    <property type="protein sequence ID" value="KAJ8930086.1"/>
    <property type="molecule type" value="Genomic_DNA"/>
</dbReference>
<proteinExistence type="predicted"/>
<reference evidence="2" key="1">
    <citation type="journal article" date="2023" name="Insect Mol. Biol.">
        <title>Genome sequencing provides insights into the evolution of gene families encoding plant cell wall-degrading enzymes in longhorned beetles.</title>
        <authorList>
            <person name="Shin N.R."/>
            <person name="Okamura Y."/>
            <person name="Kirsch R."/>
            <person name="Pauchet Y."/>
        </authorList>
    </citation>
    <scope>NUCLEOTIDE SEQUENCE</scope>
    <source>
        <strain evidence="2">RBIC_L_NR</strain>
    </source>
</reference>
<dbReference type="AlphaFoldDB" id="A0AAV8WWQ9"/>
<keyword evidence="3" id="KW-1185">Reference proteome</keyword>
<evidence type="ECO:0000313" key="2">
    <source>
        <dbReference type="EMBL" id="KAJ8930086.1"/>
    </source>
</evidence>
<evidence type="ECO:0000313" key="3">
    <source>
        <dbReference type="Proteomes" id="UP001162156"/>
    </source>
</evidence>
<organism evidence="2 3">
    <name type="scientific">Rhamnusium bicolor</name>
    <dbReference type="NCBI Taxonomy" id="1586634"/>
    <lineage>
        <taxon>Eukaryota</taxon>
        <taxon>Metazoa</taxon>
        <taxon>Ecdysozoa</taxon>
        <taxon>Arthropoda</taxon>
        <taxon>Hexapoda</taxon>
        <taxon>Insecta</taxon>
        <taxon>Pterygota</taxon>
        <taxon>Neoptera</taxon>
        <taxon>Endopterygota</taxon>
        <taxon>Coleoptera</taxon>
        <taxon>Polyphaga</taxon>
        <taxon>Cucujiformia</taxon>
        <taxon>Chrysomeloidea</taxon>
        <taxon>Cerambycidae</taxon>
        <taxon>Lepturinae</taxon>
        <taxon>Rhagiini</taxon>
        <taxon>Rhamnusium</taxon>
    </lineage>
</organism>
<gene>
    <name evidence="2" type="ORF">NQ314_017156</name>
</gene>
<protein>
    <submittedName>
        <fullName evidence="2">Uncharacterized protein</fullName>
    </submittedName>
</protein>
<sequence>MSIFAQKGKEISRFEFLTRLGRDLCLPQMQNRLTKTLPRSLKVIIVSMVGDVNDTPPEPQQRSSASKKKKMRYLSNKI</sequence>
<feature type="region of interest" description="Disordered" evidence="1">
    <location>
        <begin position="51"/>
        <end position="78"/>
    </location>
</feature>
<accession>A0AAV8WWQ9</accession>
<evidence type="ECO:0000256" key="1">
    <source>
        <dbReference type="SAM" id="MobiDB-lite"/>
    </source>
</evidence>
<dbReference type="Proteomes" id="UP001162156">
    <property type="component" value="Unassembled WGS sequence"/>
</dbReference>
<name>A0AAV8WWQ9_9CUCU</name>
<comment type="caution">
    <text evidence="2">The sequence shown here is derived from an EMBL/GenBank/DDBJ whole genome shotgun (WGS) entry which is preliminary data.</text>
</comment>